<evidence type="ECO:0000256" key="1">
    <source>
        <dbReference type="SAM" id="Phobius"/>
    </source>
</evidence>
<accession>A0A4V2YJ16</accession>
<dbReference type="AlphaFoldDB" id="A0A4V2YJ16"/>
<keyword evidence="1" id="KW-1133">Transmembrane helix</keyword>
<protein>
    <submittedName>
        <fullName evidence="2">Uncharacterized protein</fullName>
    </submittedName>
</protein>
<sequence>MFTALIALVFVLHIIFSVVGANQDNDFVAFTYGTAKFFVFGLGDVFTPDDATIGLILNYGLAALIYLFAGRIIARALKR</sequence>
<evidence type="ECO:0000313" key="2">
    <source>
        <dbReference type="EMBL" id="TDD36957.1"/>
    </source>
</evidence>
<feature type="transmembrane region" description="Helical" evidence="1">
    <location>
        <begin position="51"/>
        <end position="69"/>
    </location>
</feature>
<reference evidence="2 3" key="1">
    <citation type="submission" date="2019-03" db="EMBL/GenBank/DDBJ databases">
        <title>Draft genome sequences of novel Actinobacteria.</title>
        <authorList>
            <person name="Sahin N."/>
            <person name="Ay H."/>
            <person name="Saygin H."/>
        </authorList>
    </citation>
    <scope>NUCLEOTIDE SEQUENCE [LARGE SCALE GENOMIC DNA]</scope>
    <source>
        <strain evidence="2 3">7K502</strain>
    </source>
</reference>
<proteinExistence type="predicted"/>
<name>A0A4V2YJ16_9PSEU</name>
<comment type="caution">
    <text evidence="2">The sequence shown here is derived from an EMBL/GenBank/DDBJ whole genome shotgun (WGS) entry which is preliminary data.</text>
</comment>
<keyword evidence="1" id="KW-0472">Membrane</keyword>
<dbReference type="Proteomes" id="UP000294947">
    <property type="component" value="Unassembled WGS sequence"/>
</dbReference>
<keyword evidence="1" id="KW-0812">Transmembrane</keyword>
<evidence type="ECO:0000313" key="3">
    <source>
        <dbReference type="Proteomes" id="UP000294947"/>
    </source>
</evidence>
<keyword evidence="3" id="KW-1185">Reference proteome</keyword>
<organism evidence="2 3">
    <name type="scientific">Saccharopolyspora elongata</name>
    <dbReference type="NCBI Taxonomy" id="2530387"/>
    <lineage>
        <taxon>Bacteria</taxon>
        <taxon>Bacillati</taxon>
        <taxon>Actinomycetota</taxon>
        <taxon>Actinomycetes</taxon>
        <taxon>Pseudonocardiales</taxon>
        <taxon>Pseudonocardiaceae</taxon>
        <taxon>Saccharopolyspora</taxon>
    </lineage>
</organism>
<gene>
    <name evidence="2" type="ORF">E1288_41215</name>
</gene>
<dbReference type="EMBL" id="SMKW01000102">
    <property type="protein sequence ID" value="TDD36957.1"/>
    <property type="molecule type" value="Genomic_DNA"/>
</dbReference>
<dbReference type="OrthoDB" id="5192539at2"/>